<name>A0A7J0BWB1_9BACT</name>
<reference evidence="2 3" key="1">
    <citation type="submission" date="2020-05" db="EMBL/GenBank/DDBJ databases">
        <title>Draft genome sequence of Desulfovibrio psychrotolerans JS1T.</title>
        <authorList>
            <person name="Ueno A."/>
            <person name="Tamazawa S."/>
            <person name="Tamamura S."/>
            <person name="Murakami T."/>
            <person name="Kiyama T."/>
            <person name="Inomata H."/>
            <person name="Amano Y."/>
            <person name="Miyakawa K."/>
            <person name="Tamaki H."/>
            <person name="Naganuma T."/>
            <person name="Kaneko K."/>
        </authorList>
    </citation>
    <scope>NUCLEOTIDE SEQUENCE [LARGE SCALE GENOMIC DNA]</scope>
    <source>
        <strain evidence="2 3">JS1</strain>
    </source>
</reference>
<evidence type="ECO:0000313" key="2">
    <source>
        <dbReference type="EMBL" id="GFM37983.1"/>
    </source>
</evidence>
<dbReference type="AlphaFoldDB" id="A0A7J0BWB1"/>
<dbReference type="Proteomes" id="UP000503820">
    <property type="component" value="Unassembled WGS sequence"/>
</dbReference>
<sequence>MTKLFTLLRGAWGVVGGWFGGSAWIICAAVLVLCWMQHATLQNEYAAHALTRMERDTAVADGTRWAALARQLNATSGALSREVSACLERESRARADSQRRAAIMNQAKPRPRTEAEKEVVVDDETRRAAADHLNRAW</sequence>
<evidence type="ECO:0000256" key="1">
    <source>
        <dbReference type="SAM" id="Phobius"/>
    </source>
</evidence>
<dbReference type="RefSeq" id="WP_174410594.1">
    <property type="nucleotide sequence ID" value="NZ_BLVP01000010.1"/>
</dbReference>
<dbReference type="EMBL" id="BLVP01000010">
    <property type="protein sequence ID" value="GFM37983.1"/>
    <property type="molecule type" value="Genomic_DNA"/>
</dbReference>
<evidence type="ECO:0000313" key="3">
    <source>
        <dbReference type="Proteomes" id="UP000503820"/>
    </source>
</evidence>
<organism evidence="2 3">
    <name type="scientific">Desulfovibrio psychrotolerans</name>
    <dbReference type="NCBI Taxonomy" id="415242"/>
    <lineage>
        <taxon>Bacteria</taxon>
        <taxon>Pseudomonadati</taxon>
        <taxon>Thermodesulfobacteriota</taxon>
        <taxon>Desulfovibrionia</taxon>
        <taxon>Desulfovibrionales</taxon>
        <taxon>Desulfovibrionaceae</taxon>
        <taxon>Desulfovibrio</taxon>
    </lineage>
</organism>
<evidence type="ECO:0008006" key="4">
    <source>
        <dbReference type="Google" id="ProtNLM"/>
    </source>
</evidence>
<keyword evidence="1" id="KW-0472">Membrane</keyword>
<gene>
    <name evidence="2" type="ORF">DSM19430T_26670</name>
</gene>
<keyword evidence="1" id="KW-0812">Transmembrane</keyword>
<proteinExistence type="predicted"/>
<protein>
    <recommendedName>
        <fullName evidence="4">Chemotaxis protein</fullName>
    </recommendedName>
</protein>
<feature type="transmembrane region" description="Helical" evidence="1">
    <location>
        <begin position="12"/>
        <end position="35"/>
    </location>
</feature>
<keyword evidence="1" id="KW-1133">Transmembrane helix</keyword>
<accession>A0A7J0BWB1</accession>
<comment type="caution">
    <text evidence="2">The sequence shown here is derived from an EMBL/GenBank/DDBJ whole genome shotgun (WGS) entry which is preliminary data.</text>
</comment>
<keyword evidence="3" id="KW-1185">Reference proteome</keyword>